<reference evidence="4 5" key="1">
    <citation type="journal article" date="2013" name="J. Mol. Microbiol. Biotechnol.">
        <title>Analysis of the Complete Genomes of Acholeplasma brassicae , A. palmae and A. laidlawii and Their Comparison to the Obligate Parasites from ' Candidatus Phytoplasma'.</title>
        <authorList>
            <person name="Kube M."/>
            <person name="Siewert C."/>
            <person name="Migdoll A.M."/>
            <person name="Duduk B."/>
            <person name="Holz S."/>
            <person name="Rabus R."/>
            <person name="Seemuller E."/>
            <person name="Mitrovic J."/>
            <person name="Muller I."/>
            <person name="Buttner C."/>
            <person name="Reinhardt R."/>
        </authorList>
    </citation>
    <scope>NUCLEOTIDE SEQUENCE [LARGE SCALE GENOMIC DNA]</scope>
    <source>
        <strain evidence="5">0502</strain>
    </source>
</reference>
<keyword evidence="3" id="KW-0175">Coiled coil</keyword>
<dbReference type="AlphaFoldDB" id="U4KQD9"/>
<proteinExistence type="inferred from homology"/>
<dbReference type="GO" id="GO:0003677">
    <property type="term" value="F:DNA binding"/>
    <property type="evidence" value="ECO:0007669"/>
    <property type="project" value="UniProtKB-UniRule"/>
</dbReference>
<evidence type="ECO:0000313" key="5">
    <source>
        <dbReference type="Proteomes" id="UP000032737"/>
    </source>
</evidence>
<dbReference type="KEGG" id="abra:BN85316490"/>
<evidence type="ECO:0000256" key="1">
    <source>
        <dbReference type="ARBA" id="ARBA00023125"/>
    </source>
</evidence>
<dbReference type="PANTHER" id="PTHR33449">
    <property type="entry name" value="NUCLEOID-ASSOCIATED PROTEIN YBAB"/>
    <property type="match status" value="1"/>
</dbReference>
<dbReference type="RefSeq" id="WP_030005520.1">
    <property type="nucleotide sequence ID" value="NC_022549.1"/>
</dbReference>
<protein>
    <recommendedName>
        <fullName evidence="2">Nucleoid-associated protein BN85316490</fullName>
    </recommendedName>
</protein>
<dbReference type="InterPro" id="IPR036894">
    <property type="entry name" value="YbaB-like_sf"/>
</dbReference>
<evidence type="ECO:0000313" key="4">
    <source>
        <dbReference type="EMBL" id="CCV66670.1"/>
    </source>
</evidence>
<dbReference type="PANTHER" id="PTHR33449:SF1">
    <property type="entry name" value="NUCLEOID-ASSOCIATED PROTEIN YBAB"/>
    <property type="match status" value="1"/>
</dbReference>
<dbReference type="PIRSF" id="PIRSF004555">
    <property type="entry name" value="UCP004555"/>
    <property type="match status" value="1"/>
</dbReference>
<comment type="similarity">
    <text evidence="2">Belongs to the YbaB/EbfC family.</text>
</comment>
<dbReference type="GO" id="GO:0043590">
    <property type="term" value="C:bacterial nucleoid"/>
    <property type="evidence" value="ECO:0007669"/>
    <property type="project" value="UniProtKB-UniRule"/>
</dbReference>
<evidence type="ECO:0000256" key="2">
    <source>
        <dbReference type="HAMAP-Rule" id="MF_00274"/>
    </source>
</evidence>
<comment type="function">
    <text evidence="2">Binds to DNA and alters its conformation. May be involved in regulation of gene expression, nucleoid organization and DNA protection.</text>
</comment>
<feature type="coiled-coil region" evidence="3">
    <location>
        <begin position="2"/>
        <end position="29"/>
    </location>
</feature>
<dbReference type="Pfam" id="PF02575">
    <property type="entry name" value="YbaB_DNA_bd"/>
    <property type="match status" value="1"/>
</dbReference>
<keyword evidence="5" id="KW-1185">Reference proteome</keyword>
<comment type="subcellular location">
    <subcellularLocation>
        <location evidence="2">Cytoplasm</location>
        <location evidence="2">Nucleoid</location>
    </subcellularLocation>
</comment>
<dbReference type="GO" id="GO:0005829">
    <property type="term" value="C:cytosol"/>
    <property type="evidence" value="ECO:0007669"/>
    <property type="project" value="TreeGrafter"/>
</dbReference>
<gene>
    <name evidence="4" type="ORF">BN85316490</name>
</gene>
<dbReference type="HOGENOM" id="CLU_140930_1_3_14"/>
<name>U4KQD9_9MOLU</name>
<comment type="subunit">
    <text evidence="2">Homodimer.</text>
</comment>
<sequence length="96" mass="10565">MNANMIRKLQKLQKEMQETQERLQSTEFTGTASGVKVIMLGSHQVVDIKIDQELLDDIEMLQDAILAAVNNAVEVVDTTTNSEMSKFTAGMGMGGF</sequence>
<dbReference type="EMBL" id="FO681348">
    <property type="protein sequence ID" value="CCV66670.1"/>
    <property type="molecule type" value="Genomic_DNA"/>
</dbReference>
<organism evidence="4 5">
    <name type="scientific">Acholeplasma brassicae</name>
    <dbReference type="NCBI Taxonomy" id="61635"/>
    <lineage>
        <taxon>Bacteria</taxon>
        <taxon>Bacillati</taxon>
        <taxon>Mycoplasmatota</taxon>
        <taxon>Mollicutes</taxon>
        <taxon>Acholeplasmatales</taxon>
        <taxon>Acholeplasmataceae</taxon>
        <taxon>Acholeplasma</taxon>
    </lineage>
</organism>
<dbReference type="STRING" id="61635.BN85316490"/>
<dbReference type="OrthoDB" id="384808at2"/>
<evidence type="ECO:0000256" key="3">
    <source>
        <dbReference type="SAM" id="Coils"/>
    </source>
</evidence>
<dbReference type="Gene3D" id="3.30.1310.10">
    <property type="entry name" value="Nucleoid-associated protein YbaB-like domain"/>
    <property type="match status" value="1"/>
</dbReference>
<dbReference type="Proteomes" id="UP000032737">
    <property type="component" value="Chromosome"/>
</dbReference>
<dbReference type="HAMAP" id="MF_00274">
    <property type="entry name" value="DNA_YbaB_EbfC"/>
    <property type="match status" value="1"/>
</dbReference>
<accession>U4KQD9</accession>
<dbReference type="SUPFAM" id="SSF82607">
    <property type="entry name" value="YbaB-like"/>
    <property type="match status" value="1"/>
</dbReference>
<keyword evidence="1 2" id="KW-0238">DNA-binding</keyword>
<keyword evidence="2" id="KW-0963">Cytoplasm</keyword>
<dbReference type="NCBIfam" id="TIGR00103">
    <property type="entry name" value="DNA_YbaB_EbfC"/>
    <property type="match status" value="1"/>
</dbReference>
<dbReference type="InterPro" id="IPR004401">
    <property type="entry name" value="YbaB/EbfC"/>
</dbReference>